<dbReference type="PANTHER" id="PTHR18964">
    <property type="entry name" value="ROK (REPRESSOR, ORF, KINASE) FAMILY"/>
    <property type="match status" value="1"/>
</dbReference>
<proteinExistence type="inferred from homology"/>
<organism evidence="2 3">
    <name type="scientific">Acidimicrobium ferrooxidans</name>
    <dbReference type="NCBI Taxonomy" id="53635"/>
    <lineage>
        <taxon>Bacteria</taxon>
        <taxon>Bacillati</taxon>
        <taxon>Actinomycetota</taxon>
        <taxon>Acidimicrobiia</taxon>
        <taxon>Acidimicrobiales</taxon>
        <taxon>Acidimicrobiaceae</taxon>
        <taxon>Acidimicrobium</taxon>
    </lineage>
</organism>
<dbReference type="InterPro" id="IPR036388">
    <property type="entry name" value="WH-like_DNA-bd_sf"/>
</dbReference>
<dbReference type="Gene3D" id="1.10.10.10">
    <property type="entry name" value="Winged helix-like DNA-binding domain superfamily/Winged helix DNA-binding domain"/>
    <property type="match status" value="1"/>
</dbReference>
<dbReference type="InterPro" id="IPR000600">
    <property type="entry name" value="ROK"/>
</dbReference>
<accession>A0ABS3ANW7</accession>
<evidence type="ECO:0000313" key="2">
    <source>
        <dbReference type="EMBL" id="MBN4059519.1"/>
    </source>
</evidence>
<dbReference type="SUPFAM" id="SSF53067">
    <property type="entry name" value="Actin-like ATPase domain"/>
    <property type="match status" value="1"/>
</dbReference>
<evidence type="ECO:0000313" key="3">
    <source>
        <dbReference type="Proteomes" id="UP000724964"/>
    </source>
</evidence>
<comment type="similarity">
    <text evidence="1">Belongs to the ROK (NagC/XylR) family.</text>
</comment>
<dbReference type="CDD" id="cd24073">
    <property type="entry name" value="ASKHA_ATPase_ROK_CYANR"/>
    <property type="match status" value="1"/>
</dbReference>
<dbReference type="SUPFAM" id="SSF46785">
    <property type="entry name" value="Winged helix' DNA-binding domain"/>
    <property type="match status" value="1"/>
</dbReference>
<gene>
    <name evidence="2" type="ORF">JYT35_00195</name>
</gene>
<dbReference type="PANTHER" id="PTHR18964:SF149">
    <property type="entry name" value="BIFUNCTIONAL UDP-N-ACETYLGLUCOSAMINE 2-EPIMERASE_N-ACETYLMANNOSAMINE KINASE"/>
    <property type="match status" value="1"/>
</dbReference>
<protein>
    <submittedName>
        <fullName evidence="2">ROK family protein</fullName>
    </submittedName>
</protein>
<dbReference type="Gene3D" id="3.30.420.40">
    <property type="match status" value="2"/>
</dbReference>
<keyword evidence="3" id="KW-1185">Reference proteome</keyword>
<reference evidence="2" key="1">
    <citation type="submission" date="2021-02" db="EMBL/GenBank/DDBJ databases">
        <title>Activity-based single-cell genomes from oceanic crustal fluid captures similar information to metagenomic and metatranscriptomic surveys with orders of magnitude less sampling.</title>
        <authorList>
            <person name="D'Angelo T.S."/>
            <person name="Orcutt B.N."/>
        </authorList>
    </citation>
    <scope>NUCLEOTIDE SEQUENCE [LARGE SCALE GENOMIC DNA]</scope>
    <source>
        <strain evidence="2">AH-315-J10</strain>
    </source>
</reference>
<name>A0ABS3ANW7_9ACTN</name>
<dbReference type="EMBL" id="JAFIUH010000001">
    <property type="protein sequence ID" value="MBN4059519.1"/>
    <property type="molecule type" value="Genomic_DNA"/>
</dbReference>
<dbReference type="PROSITE" id="PS01125">
    <property type="entry name" value="ROK"/>
    <property type="match status" value="1"/>
</dbReference>
<dbReference type="Pfam" id="PF00480">
    <property type="entry name" value="ROK"/>
    <property type="match status" value="1"/>
</dbReference>
<sequence>MPNRDTGRSLLRSLNSGAVLRTVIEHGPISRAGIARHTNLTNVTVGAIASEMLEQDLISETGQTDSTAGRPGRLLELNAGAYVAVGAKLSDRQLTCELTDLRANVLAEATMALEHPTPEDFITALGQLVGELLATTSTGRDRLLGIGVGLPGVIDRETGTARYSPFLRWAEVPVADLAEAALGLPIFIENDVNTLALTERWFGRGHGVQDFLLVTLGQGIGMGIVLSGELHSGASGGVGEFGHMVVSDSTQECECGNIGCLEAIASEGSLLRQSAILTEASGASPAVGMDDLYRFAATDPDHKILLMTAGESIGRGIANVINVLSPELVLVRGLGNFESSPLATGIDQAVQAHTFPGLAGSTELIFEKLDDGPWARGAASLVLSELFMSPVAVANFRDPLRSRSR</sequence>
<dbReference type="InterPro" id="IPR036390">
    <property type="entry name" value="WH_DNA-bd_sf"/>
</dbReference>
<dbReference type="InterPro" id="IPR043129">
    <property type="entry name" value="ATPase_NBD"/>
</dbReference>
<dbReference type="Proteomes" id="UP000724964">
    <property type="component" value="Unassembled WGS sequence"/>
</dbReference>
<comment type="caution">
    <text evidence="2">The sequence shown here is derived from an EMBL/GenBank/DDBJ whole genome shotgun (WGS) entry which is preliminary data.</text>
</comment>
<evidence type="ECO:0000256" key="1">
    <source>
        <dbReference type="ARBA" id="ARBA00006479"/>
    </source>
</evidence>
<dbReference type="InterPro" id="IPR049874">
    <property type="entry name" value="ROK_cs"/>
</dbReference>